<sequence length="167" mass="18671">MAFEVNKCCFCVELRTGSLIIGYLNLVWNIIVTLLVIVSMAAVGVAVSSISEREMNEEKHTIAVIAMVVFGAILLFLILNLIFIIVLLVGLHKNKRGHVKAYLIYAFIFILFAIVMFISSIARGNPAGDIIKNLLTLLFTIYFFVVIRSYYLKMNDTANKPAVYNTA</sequence>
<evidence type="ECO:0000313" key="5">
    <source>
        <dbReference type="Proteomes" id="UP000494256"/>
    </source>
</evidence>
<accession>A0A8S0Z5P2</accession>
<evidence type="ECO:0000313" key="4">
    <source>
        <dbReference type="Proteomes" id="UP000494106"/>
    </source>
</evidence>
<feature type="transmembrane region" description="Helical" evidence="1">
    <location>
        <begin position="62"/>
        <end position="90"/>
    </location>
</feature>
<evidence type="ECO:0000313" key="3">
    <source>
        <dbReference type="EMBL" id="CAB3228273.1"/>
    </source>
</evidence>
<proteinExistence type="predicted"/>
<dbReference type="Proteomes" id="UP000494256">
    <property type="component" value="Unassembled WGS sequence"/>
</dbReference>
<dbReference type="PANTHER" id="PTHR36694">
    <property type="entry name" value="PASIFLORA 1, ISOFORM A-RELATED"/>
    <property type="match status" value="1"/>
</dbReference>
<keyword evidence="1" id="KW-0812">Transmembrane</keyword>
<reference evidence="4 5" key="1">
    <citation type="submission" date="2020-04" db="EMBL/GenBank/DDBJ databases">
        <authorList>
            <person name="Wallbank WR R."/>
            <person name="Pardo Diaz C."/>
            <person name="Kozak K."/>
            <person name="Martin S."/>
            <person name="Jiggins C."/>
            <person name="Moest M."/>
            <person name="Warren A I."/>
            <person name="Byers J.R.P. K."/>
            <person name="Montejo-Kovacevich G."/>
            <person name="Yen C E."/>
        </authorList>
    </citation>
    <scope>NUCLEOTIDE SEQUENCE [LARGE SCALE GENOMIC DNA]</scope>
</reference>
<gene>
    <name evidence="2" type="ORF">APLA_LOCUS3415</name>
    <name evidence="3" type="ORF">APLA_LOCUS3485</name>
</gene>
<evidence type="ECO:0000256" key="1">
    <source>
        <dbReference type="SAM" id="Phobius"/>
    </source>
</evidence>
<feature type="transmembrane region" description="Helical" evidence="1">
    <location>
        <begin position="26"/>
        <end position="50"/>
    </location>
</feature>
<keyword evidence="1" id="KW-1133">Transmembrane helix</keyword>
<feature type="transmembrane region" description="Helical" evidence="1">
    <location>
        <begin position="134"/>
        <end position="151"/>
    </location>
</feature>
<keyword evidence="4" id="KW-1185">Reference proteome</keyword>
<feature type="transmembrane region" description="Helical" evidence="1">
    <location>
        <begin position="102"/>
        <end position="122"/>
    </location>
</feature>
<organism evidence="2 4">
    <name type="scientific">Arctia plantaginis</name>
    <name type="common">Wood tiger moth</name>
    <name type="synonym">Phalaena plantaginis</name>
    <dbReference type="NCBI Taxonomy" id="874455"/>
    <lineage>
        <taxon>Eukaryota</taxon>
        <taxon>Metazoa</taxon>
        <taxon>Ecdysozoa</taxon>
        <taxon>Arthropoda</taxon>
        <taxon>Hexapoda</taxon>
        <taxon>Insecta</taxon>
        <taxon>Pterygota</taxon>
        <taxon>Neoptera</taxon>
        <taxon>Endopterygota</taxon>
        <taxon>Lepidoptera</taxon>
        <taxon>Glossata</taxon>
        <taxon>Ditrysia</taxon>
        <taxon>Noctuoidea</taxon>
        <taxon>Erebidae</taxon>
        <taxon>Arctiinae</taxon>
        <taxon>Arctia</taxon>
    </lineage>
</organism>
<dbReference type="EMBL" id="CADEBD010000282">
    <property type="protein sequence ID" value="CAB3228273.1"/>
    <property type="molecule type" value="Genomic_DNA"/>
</dbReference>
<dbReference type="PANTHER" id="PTHR36694:SF11">
    <property type="entry name" value="LP21121P-RELATED"/>
    <property type="match status" value="1"/>
</dbReference>
<dbReference type="AlphaFoldDB" id="A0A8S0Z5P2"/>
<evidence type="ECO:0000313" key="2">
    <source>
        <dbReference type="EMBL" id="CAB3227857.1"/>
    </source>
</evidence>
<dbReference type="EMBL" id="CADEBC010000301">
    <property type="protein sequence ID" value="CAB3227857.1"/>
    <property type="molecule type" value="Genomic_DNA"/>
</dbReference>
<protein>
    <submittedName>
        <fullName evidence="2">Uncharacterized protein</fullName>
    </submittedName>
</protein>
<name>A0A8S0Z5P2_ARCPL</name>
<comment type="caution">
    <text evidence="2">The sequence shown here is derived from an EMBL/GenBank/DDBJ whole genome shotgun (WGS) entry which is preliminary data.</text>
</comment>
<dbReference type="Proteomes" id="UP000494106">
    <property type="component" value="Unassembled WGS sequence"/>
</dbReference>
<dbReference type="OrthoDB" id="2354286at2759"/>
<keyword evidence="1" id="KW-0472">Membrane</keyword>